<proteinExistence type="predicted"/>
<protein>
    <submittedName>
        <fullName evidence="2">Uncharacterized protein</fullName>
    </submittedName>
</protein>
<reference evidence="2" key="1">
    <citation type="journal article" date="2023" name="G3 (Bethesda)">
        <title>A reference genome for the long-term kleptoplast-retaining sea slug Elysia crispata morphotype clarki.</title>
        <authorList>
            <person name="Eastman K.E."/>
            <person name="Pendleton A.L."/>
            <person name="Shaikh M.A."/>
            <person name="Suttiyut T."/>
            <person name="Ogas R."/>
            <person name="Tomko P."/>
            <person name="Gavelis G."/>
            <person name="Widhalm J.R."/>
            <person name="Wisecaver J.H."/>
        </authorList>
    </citation>
    <scope>NUCLEOTIDE SEQUENCE</scope>
    <source>
        <strain evidence="2">ECLA1</strain>
    </source>
</reference>
<evidence type="ECO:0000313" key="3">
    <source>
        <dbReference type="Proteomes" id="UP001283361"/>
    </source>
</evidence>
<name>A0AAE0YK50_9GAST</name>
<keyword evidence="3" id="KW-1185">Reference proteome</keyword>
<feature type="region of interest" description="Disordered" evidence="1">
    <location>
        <begin position="31"/>
        <end position="53"/>
    </location>
</feature>
<evidence type="ECO:0000256" key="1">
    <source>
        <dbReference type="SAM" id="MobiDB-lite"/>
    </source>
</evidence>
<dbReference type="EMBL" id="JAWDGP010006075">
    <property type="protein sequence ID" value="KAK3747676.1"/>
    <property type="molecule type" value="Genomic_DNA"/>
</dbReference>
<organism evidence="2 3">
    <name type="scientific">Elysia crispata</name>
    <name type="common">lettuce slug</name>
    <dbReference type="NCBI Taxonomy" id="231223"/>
    <lineage>
        <taxon>Eukaryota</taxon>
        <taxon>Metazoa</taxon>
        <taxon>Spiralia</taxon>
        <taxon>Lophotrochozoa</taxon>
        <taxon>Mollusca</taxon>
        <taxon>Gastropoda</taxon>
        <taxon>Heterobranchia</taxon>
        <taxon>Euthyneura</taxon>
        <taxon>Panpulmonata</taxon>
        <taxon>Sacoglossa</taxon>
        <taxon>Placobranchoidea</taxon>
        <taxon>Plakobranchidae</taxon>
        <taxon>Elysia</taxon>
    </lineage>
</organism>
<evidence type="ECO:0000313" key="2">
    <source>
        <dbReference type="EMBL" id="KAK3747676.1"/>
    </source>
</evidence>
<comment type="caution">
    <text evidence="2">The sequence shown here is derived from an EMBL/GenBank/DDBJ whole genome shotgun (WGS) entry which is preliminary data.</text>
</comment>
<gene>
    <name evidence="2" type="ORF">RRG08_024823</name>
</gene>
<sequence length="81" mass="8870">MLCLKSNGPDNKRAFVLSSWHDGGNRRARLNAAERSGRGRPFPQTAPGSGQLRISNRLDSGRVENFLSVISPYPGMTTGRK</sequence>
<dbReference type="Proteomes" id="UP001283361">
    <property type="component" value="Unassembled WGS sequence"/>
</dbReference>
<accession>A0AAE0YK50</accession>
<dbReference type="AlphaFoldDB" id="A0AAE0YK50"/>